<feature type="compositionally biased region" description="Basic and acidic residues" evidence="1">
    <location>
        <begin position="94"/>
        <end position="104"/>
    </location>
</feature>
<keyword evidence="5" id="KW-1185">Reference proteome</keyword>
<evidence type="ECO:0000256" key="2">
    <source>
        <dbReference type="SAM" id="SignalP"/>
    </source>
</evidence>
<feature type="chain" id="PRO_5046289086" evidence="2">
    <location>
        <begin position="20"/>
        <end position="165"/>
    </location>
</feature>
<evidence type="ECO:0000256" key="1">
    <source>
        <dbReference type="SAM" id="MobiDB-lite"/>
    </source>
</evidence>
<accession>A0ABW0UFA6</accession>
<dbReference type="InterPro" id="IPR007329">
    <property type="entry name" value="FMN-bd"/>
</dbReference>
<dbReference type="RefSeq" id="WP_156805182.1">
    <property type="nucleotide sequence ID" value="NZ_JBHSOJ010000016.1"/>
</dbReference>
<sequence length="165" mass="17585">MKKKIVLASMLFASVLALAACGNSSEKESAKETTEAVKVEKKETAAAELKDGTYKAETGFDDRGWKAVHTITVSGGKVTESTFDYENKDGALKSEDEEYNKNMESKSGISSKDATDQMDKAFVEAQSADIEVVTGATHSTENFKATAAALLEAAAEGNTETIVLK</sequence>
<gene>
    <name evidence="4" type="ORF">ACFPQ3_07020</name>
</gene>
<dbReference type="PROSITE" id="PS51257">
    <property type="entry name" value="PROKAR_LIPOPROTEIN"/>
    <property type="match status" value="1"/>
</dbReference>
<reference evidence="5" key="1">
    <citation type="journal article" date="2019" name="Int. J. Syst. Evol. Microbiol.">
        <title>The Global Catalogue of Microorganisms (GCM) 10K type strain sequencing project: providing services to taxonomists for standard genome sequencing and annotation.</title>
        <authorList>
            <consortium name="The Broad Institute Genomics Platform"/>
            <consortium name="The Broad Institute Genome Sequencing Center for Infectious Disease"/>
            <person name="Wu L."/>
            <person name="Ma J."/>
        </authorList>
    </citation>
    <scope>NUCLEOTIDE SEQUENCE [LARGE SCALE GENOMIC DNA]</scope>
    <source>
        <strain evidence="5">DT43</strain>
    </source>
</reference>
<evidence type="ECO:0000259" key="3">
    <source>
        <dbReference type="SMART" id="SM00900"/>
    </source>
</evidence>
<proteinExistence type="predicted"/>
<organism evidence="4 5">
    <name type="scientific">Streptococcus caledonicus</name>
    <dbReference type="NCBI Taxonomy" id="2614158"/>
    <lineage>
        <taxon>Bacteria</taxon>
        <taxon>Bacillati</taxon>
        <taxon>Bacillota</taxon>
        <taxon>Bacilli</taxon>
        <taxon>Lactobacillales</taxon>
        <taxon>Streptococcaceae</taxon>
        <taxon>Streptococcus</taxon>
    </lineage>
</organism>
<evidence type="ECO:0000313" key="4">
    <source>
        <dbReference type="EMBL" id="MFC5631331.1"/>
    </source>
</evidence>
<name>A0ABW0UFA6_9STRE</name>
<dbReference type="Gene3D" id="3.90.1010.20">
    <property type="match status" value="1"/>
</dbReference>
<evidence type="ECO:0000313" key="5">
    <source>
        <dbReference type="Proteomes" id="UP001596110"/>
    </source>
</evidence>
<dbReference type="Proteomes" id="UP001596110">
    <property type="component" value="Unassembled WGS sequence"/>
</dbReference>
<feature type="domain" description="FMN-binding" evidence="3">
    <location>
        <begin position="64"/>
        <end position="154"/>
    </location>
</feature>
<feature type="signal peptide" evidence="2">
    <location>
        <begin position="1"/>
        <end position="19"/>
    </location>
</feature>
<comment type="caution">
    <text evidence="4">The sequence shown here is derived from an EMBL/GenBank/DDBJ whole genome shotgun (WGS) entry which is preliminary data.</text>
</comment>
<protein>
    <submittedName>
        <fullName evidence="4">FMN-binding protein</fullName>
    </submittedName>
</protein>
<dbReference type="EMBL" id="JBHSOJ010000016">
    <property type="protein sequence ID" value="MFC5631331.1"/>
    <property type="molecule type" value="Genomic_DNA"/>
</dbReference>
<dbReference type="SMART" id="SM00900">
    <property type="entry name" value="FMN_bind"/>
    <property type="match status" value="1"/>
</dbReference>
<feature type="region of interest" description="Disordered" evidence="1">
    <location>
        <begin position="94"/>
        <end position="117"/>
    </location>
</feature>
<keyword evidence="2" id="KW-0732">Signal</keyword>